<accession>A0A101P941</accession>
<dbReference type="Pfam" id="PF18603">
    <property type="entry name" value="LAL_C2"/>
    <property type="match status" value="1"/>
</dbReference>
<feature type="domain" description="ATP-grasp" evidence="5">
    <location>
        <begin position="129"/>
        <end position="332"/>
    </location>
</feature>
<keyword evidence="7" id="KW-1185">Reference proteome</keyword>
<evidence type="ECO:0000313" key="6">
    <source>
        <dbReference type="EMBL" id="KUN07193.1"/>
    </source>
</evidence>
<dbReference type="Proteomes" id="UP000053127">
    <property type="component" value="Unassembled WGS sequence"/>
</dbReference>
<evidence type="ECO:0000256" key="2">
    <source>
        <dbReference type="ARBA" id="ARBA00022741"/>
    </source>
</evidence>
<keyword evidence="2 4" id="KW-0547">Nucleotide-binding</keyword>
<gene>
    <name evidence="6" type="ORF">AQI95_11660</name>
</gene>
<dbReference type="GO" id="GO:0046872">
    <property type="term" value="F:metal ion binding"/>
    <property type="evidence" value="ECO:0007669"/>
    <property type="project" value="InterPro"/>
</dbReference>
<dbReference type="Gene3D" id="3.40.50.20">
    <property type="match status" value="1"/>
</dbReference>
<evidence type="ECO:0000313" key="7">
    <source>
        <dbReference type="Proteomes" id="UP000053127"/>
    </source>
</evidence>
<dbReference type="AlphaFoldDB" id="A0A101P941"/>
<dbReference type="PANTHER" id="PTHR43585">
    <property type="entry name" value="FUMIPYRROLE BIOSYNTHESIS PROTEIN C"/>
    <property type="match status" value="1"/>
</dbReference>
<dbReference type="PANTHER" id="PTHR43585:SF2">
    <property type="entry name" value="ATP-GRASP ENZYME FSQD"/>
    <property type="match status" value="1"/>
</dbReference>
<dbReference type="RefSeq" id="WP_067121111.1">
    <property type="nucleotide sequence ID" value="NZ_KQ948209.1"/>
</dbReference>
<evidence type="ECO:0000256" key="3">
    <source>
        <dbReference type="ARBA" id="ARBA00022840"/>
    </source>
</evidence>
<proteinExistence type="predicted"/>
<dbReference type="Pfam" id="PF13535">
    <property type="entry name" value="ATP-grasp_4"/>
    <property type="match status" value="1"/>
</dbReference>
<dbReference type="InterPro" id="IPR040570">
    <property type="entry name" value="LAL_C2"/>
</dbReference>
<dbReference type="STRING" id="67386.AQI95_11660"/>
<dbReference type="GO" id="GO:0016874">
    <property type="term" value="F:ligase activity"/>
    <property type="evidence" value="ECO:0007669"/>
    <property type="project" value="UniProtKB-KW"/>
</dbReference>
<evidence type="ECO:0000256" key="4">
    <source>
        <dbReference type="PROSITE-ProRule" id="PRU00409"/>
    </source>
</evidence>
<reference evidence="6 7" key="1">
    <citation type="submission" date="2015-10" db="EMBL/GenBank/DDBJ databases">
        <title>Draft genome sequence of Streptomyces yokosukanensis DSM 40224, type strain for the species Streptomyces yokosukanensis.</title>
        <authorList>
            <person name="Ruckert C."/>
            <person name="Winkler A."/>
            <person name="Kalinowski J."/>
            <person name="Kampfer P."/>
            <person name="Glaeser S."/>
        </authorList>
    </citation>
    <scope>NUCLEOTIDE SEQUENCE [LARGE SCALE GENOMIC DNA]</scope>
    <source>
        <strain evidence="6 7">DSM 40224</strain>
    </source>
</reference>
<dbReference type="EMBL" id="LMWN01000013">
    <property type="protein sequence ID" value="KUN07193.1"/>
    <property type="molecule type" value="Genomic_DNA"/>
</dbReference>
<organism evidence="6 7">
    <name type="scientific">Streptomyces yokosukanensis</name>
    <dbReference type="NCBI Taxonomy" id="67386"/>
    <lineage>
        <taxon>Bacteria</taxon>
        <taxon>Bacillati</taxon>
        <taxon>Actinomycetota</taxon>
        <taxon>Actinomycetes</taxon>
        <taxon>Kitasatosporales</taxon>
        <taxon>Streptomycetaceae</taxon>
        <taxon>Streptomyces</taxon>
    </lineage>
</organism>
<comment type="caution">
    <text evidence="6">The sequence shown here is derived from an EMBL/GenBank/DDBJ whole genome shotgun (WGS) entry which is preliminary data.</text>
</comment>
<dbReference type="InterPro" id="IPR011761">
    <property type="entry name" value="ATP-grasp"/>
</dbReference>
<protein>
    <recommendedName>
        <fullName evidence="5">ATP-grasp domain-containing protein</fullName>
    </recommendedName>
</protein>
<keyword evidence="3 4" id="KW-0067">ATP-binding</keyword>
<name>A0A101P941_9ACTN</name>
<dbReference type="Gene3D" id="3.30.470.20">
    <property type="entry name" value="ATP-grasp fold, B domain"/>
    <property type="match status" value="1"/>
</dbReference>
<dbReference type="GO" id="GO:0005524">
    <property type="term" value="F:ATP binding"/>
    <property type="evidence" value="ECO:0007669"/>
    <property type="project" value="UniProtKB-UniRule"/>
</dbReference>
<keyword evidence="1" id="KW-0436">Ligase</keyword>
<dbReference type="InterPro" id="IPR052032">
    <property type="entry name" value="ATP-dep_AA_Ligase"/>
</dbReference>
<evidence type="ECO:0000259" key="5">
    <source>
        <dbReference type="PROSITE" id="PS50975"/>
    </source>
</evidence>
<evidence type="ECO:0000256" key="1">
    <source>
        <dbReference type="ARBA" id="ARBA00022598"/>
    </source>
</evidence>
<sequence length="479" mass="50193">MSARSTHAASTQQTALIVEPNSSGIGLVDAAQRLGLRPHVFDRKPVAELPAQVRAAVHAGSADYTRVEIRDLPTALRASRELAARTDLVAVVPGYEYAVDTCAHLAQDLGLPGLAPDVVGALRDKKRMKEVLAAAGVLVARNRLVGTDADPVAVLADVGVPAVLKPVDGSGSQYVRRVDDAAELADYFAEVAANPIEDYGKLLGPSLLAESYVQGPEYSVEGYVENTGAGPRVHVLAVTEKQLGPEPTFVEVGHAVDAPVSPAERERLVDTAQRAVRALGITVGCFHLEARLTPAGPCVMEVGARLGGDRIPWLVQAVWGADMWELAVRSFAGLPQPARPAREVPQGAAGVRFFSVEEESRFDDPDGLLARLLQVEGCIEAEVTAAAGAVLRPAVDLHSRFGHIALAAPSRAALEQRIAEVDRYVRESVRTPVATTASPSPAPSSSYAPAPSFTAVPTYAYAAAGTGTGAPVTITACAV</sequence>
<dbReference type="PROSITE" id="PS50975">
    <property type="entry name" value="ATP_GRASP"/>
    <property type="match status" value="1"/>
</dbReference>
<dbReference type="OrthoDB" id="24041at2"/>
<dbReference type="SUPFAM" id="SSF56059">
    <property type="entry name" value="Glutathione synthetase ATP-binding domain-like"/>
    <property type="match status" value="1"/>
</dbReference>